<sequence length="627" mass="69607">MSAVHGNTRVGDLSHFQMYQEGPLQLNSAGSSDYGASDVTNYFTSTNPGAKEDKCVAILTHRRKRTNFTQQQIEILEKVYSDTKYPDIYLRERLEALTGLPESRIQVWFQNRRAKSRRQVGSSKVSSAPPGGPFGQLQSRMCPEKGYDSHVTEVHRSGEDGWTGVQLKSSSYDRELPSCIYDKGTRAPAEQIQIKPAGAVPSCCISLYPNESEHHPRTKSSMSGNQGPQTLVEYDNFPPNKTIGPEMKVVIPPLPTQESFSRSSPQEKEGQMRYPQLKSTERFNQFSPVFSVEAQDISDSDSDWESDAMAGFHGFIDSDRIGVVGSESVQTAQLTKTTLDVCHVDFNQRSEAGDEVCEAGVCHARLAVPLCVAQLHHLLGLFFATPPQICGMVSWNHALLEHSGGISLLEVQVDWHRVRLLNTGSQHAISGGAGVKHNPHKEAFVLNAAVVGSIPGLATFAACLPHSFIPHFPGPDKILFTTEMSVLTTTPLSPPLIPTLNRLLTPPSLQEFLKLCHVVEERRFLHAEVMRNEGVEAIGEIQYLCLSLAATQKRALLVILKWSQSVLLPAVAHWEHWKRSPGFRLLLVSEFEREPPWAGTEKLNDGRWMELQEIKNSFANLISIQPD</sequence>
<reference evidence="10 11" key="1">
    <citation type="journal article" date="2018" name="G3 (Bethesda)">
        <title>A High-Quality Reference Genome for the Invasive Mosquitofish Gambusia affinis Using a Chicago Library.</title>
        <authorList>
            <person name="Hoffberg S.L."/>
            <person name="Troendle N.J."/>
            <person name="Glenn T.C."/>
            <person name="Mahmud O."/>
            <person name="Louha S."/>
            <person name="Chalopin D."/>
            <person name="Bennetzen J.L."/>
            <person name="Mauricio R."/>
        </authorList>
    </citation>
    <scope>NUCLEOTIDE SEQUENCE [LARGE SCALE GENOMIC DNA]</scope>
    <source>
        <strain evidence="10">NE01/NJP1002.9</strain>
        <tissue evidence="10">Muscle</tissue>
    </source>
</reference>
<evidence type="ECO:0000256" key="7">
    <source>
        <dbReference type="PROSITE-ProRule" id="PRU00108"/>
    </source>
</evidence>
<dbReference type="SMART" id="SM00389">
    <property type="entry name" value="HOX"/>
    <property type="match status" value="1"/>
</dbReference>
<dbReference type="CDD" id="cd00086">
    <property type="entry name" value="homeodomain"/>
    <property type="match status" value="1"/>
</dbReference>
<keyword evidence="11" id="KW-1185">Reference proteome</keyword>
<protein>
    <recommendedName>
        <fullName evidence="9">Homeobox domain-containing protein</fullName>
    </recommendedName>
</protein>
<dbReference type="Proteomes" id="UP000250572">
    <property type="component" value="Unassembled WGS sequence"/>
</dbReference>
<dbReference type="GO" id="GO:0005634">
    <property type="term" value="C:nucleus"/>
    <property type="evidence" value="ECO:0007669"/>
    <property type="project" value="UniProtKB-SubCell"/>
</dbReference>
<name>A0A315VX30_GAMAF</name>
<evidence type="ECO:0000259" key="9">
    <source>
        <dbReference type="PROSITE" id="PS50071"/>
    </source>
</evidence>
<evidence type="ECO:0000313" key="10">
    <source>
        <dbReference type="EMBL" id="PWA27474.1"/>
    </source>
</evidence>
<dbReference type="InterPro" id="IPR009057">
    <property type="entry name" value="Homeodomain-like_sf"/>
</dbReference>
<evidence type="ECO:0000313" key="11">
    <source>
        <dbReference type="Proteomes" id="UP000250572"/>
    </source>
</evidence>
<dbReference type="InterPro" id="IPR050649">
    <property type="entry name" value="Paired_Homeobox_TFs"/>
</dbReference>
<dbReference type="PANTHER" id="PTHR24329">
    <property type="entry name" value="HOMEOBOX PROTEIN ARISTALESS"/>
    <property type="match status" value="1"/>
</dbReference>
<gene>
    <name evidence="10" type="ORF">CCH79_00000360</name>
</gene>
<proteinExistence type="inferred from homology"/>
<evidence type="ECO:0000256" key="2">
    <source>
        <dbReference type="ARBA" id="ARBA00005733"/>
    </source>
</evidence>
<dbReference type="PANTHER" id="PTHR24329:SF340">
    <property type="entry name" value="ARISTALESS RELATED HOMEOBOX"/>
    <property type="match status" value="1"/>
</dbReference>
<feature type="DNA-binding region" description="Homeobox" evidence="7">
    <location>
        <begin position="61"/>
        <end position="120"/>
    </location>
</feature>
<dbReference type="EMBL" id="NHOQ01001000">
    <property type="protein sequence ID" value="PWA27474.1"/>
    <property type="molecule type" value="Genomic_DNA"/>
</dbReference>
<dbReference type="InterPro" id="IPR001356">
    <property type="entry name" value="HD"/>
</dbReference>
<dbReference type="Gene3D" id="1.10.10.60">
    <property type="entry name" value="Homeodomain-like"/>
    <property type="match status" value="1"/>
</dbReference>
<dbReference type="STRING" id="33528.ENSGAFP00000015588"/>
<dbReference type="SUPFAM" id="SSF46689">
    <property type="entry name" value="Homeodomain-like"/>
    <property type="match status" value="1"/>
</dbReference>
<evidence type="ECO:0000256" key="6">
    <source>
        <dbReference type="ARBA" id="ARBA00023242"/>
    </source>
</evidence>
<dbReference type="AlphaFoldDB" id="A0A315VX30"/>
<feature type="domain" description="Homeobox" evidence="9">
    <location>
        <begin position="59"/>
        <end position="119"/>
    </location>
</feature>
<keyword evidence="6 7" id="KW-0539">Nucleus</keyword>
<keyword evidence="5 7" id="KW-0371">Homeobox</keyword>
<keyword evidence="4 7" id="KW-0238">DNA-binding</keyword>
<dbReference type="FunFam" id="1.10.10.60:FF:000312">
    <property type="entry name" value="Mix-type homeobox gene 1"/>
    <property type="match status" value="1"/>
</dbReference>
<dbReference type="GO" id="GO:0000977">
    <property type="term" value="F:RNA polymerase II transcription regulatory region sequence-specific DNA binding"/>
    <property type="evidence" value="ECO:0007669"/>
    <property type="project" value="TreeGrafter"/>
</dbReference>
<evidence type="ECO:0000256" key="3">
    <source>
        <dbReference type="ARBA" id="ARBA00022473"/>
    </source>
</evidence>
<comment type="similarity">
    <text evidence="2">Belongs to the paired homeobox family.</text>
</comment>
<evidence type="ECO:0000256" key="5">
    <source>
        <dbReference type="ARBA" id="ARBA00023155"/>
    </source>
</evidence>
<evidence type="ECO:0000256" key="8">
    <source>
        <dbReference type="RuleBase" id="RU000682"/>
    </source>
</evidence>
<keyword evidence="3" id="KW-0217">Developmental protein</keyword>
<dbReference type="GO" id="GO:0000981">
    <property type="term" value="F:DNA-binding transcription factor activity, RNA polymerase II-specific"/>
    <property type="evidence" value="ECO:0007669"/>
    <property type="project" value="TreeGrafter"/>
</dbReference>
<dbReference type="Pfam" id="PF00046">
    <property type="entry name" value="Homeodomain"/>
    <property type="match status" value="1"/>
</dbReference>
<comment type="subcellular location">
    <subcellularLocation>
        <location evidence="1 7 8">Nucleus</location>
    </subcellularLocation>
</comment>
<comment type="caution">
    <text evidence="10">The sequence shown here is derived from an EMBL/GenBank/DDBJ whole genome shotgun (WGS) entry which is preliminary data.</text>
</comment>
<evidence type="ECO:0000256" key="1">
    <source>
        <dbReference type="ARBA" id="ARBA00004123"/>
    </source>
</evidence>
<evidence type="ECO:0000256" key="4">
    <source>
        <dbReference type="ARBA" id="ARBA00023125"/>
    </source>
</evidence>
<organism evidence="10 11">
    <name type="scientific">Gambusia affinis</name>
    <name type="common">Western mosquitofish</name>
    <name type="synonym">Heterandria affinis</name>
    <dbReference type="NCBI Taxonomy" id="33528"/>
    <lineage>
        <taxon>Eukaryota</taxon>
        <taxon>Metazoa</taxon>
        <taxon>Chordata</taxon>
        <taxon>Craniata</taxon>
        <taxon>Vertebrata</taxon>
        <taxon>Euteleostomi</taxon>
        <taxon>Actinopterygii</taxon>
        <taxon>Neopterygii</taxon>
        <taxon>Teleostei</taxon>
        <taxon>Neoteleostei</taxon>
        <taxon>Acanthomorphata</taxon>
        <taxon>Ovalentaria</taxon>
        <taxon>Atherinomorphae</taxon>
        <taxon>Cyprinodontiformes</taxon>
        <taxon>Poeciliidae</taxon>
        <taxon>Poeciliinae</taxon>
        <taxon>Gambusia</taxon>
    </lineage>
</organism>
<accession>A0A315VX30</accession>
<dbReference type="PROSITE" id="PS50071">
    <property type="entry name" value="HOMEOBOX_2"/>
    <property type="match status" value="1"/>
</dbReference>